<feature type="domain" description="BZIP" evidence="8">
    <location>
        <begin position="168"/>
        <end position="218"/>
    </location>
</feature>
<comment type="subcellular location">
    <subcellularLocation>
        <location evidence="5">Nucleus</location>
    </subcellularLocation>
</comment>
<keyword evidence="3" id="KW-0804">Transcription</keyword>
<evidence type="ECO:0000259" key="8">
    <source>
        <dbReference type="PROSITE" id="PS50217"/>
    </source>
</evidence>
<organism evidence="9 10">
    <name type="scientific">Phlyctema vagabunda</name>
    <dbReference type="NCBI Taxonomy" id="108571"/>
    <lineage>
        <taxon>Eukaryota</taxon>
        <taxon>Fungi</taxon>
        <taxon>Dikarya</taxon>
        <taxon>Ascomycota</taxon>
        <taxon>Pezizomycotina</taxon>
        <taxon>Leotiomycetes</taxon>
        <taxon>Helotiales</taxon>
        <taxon>Dermateaceae</taxon>
        <taxon>Phlyctema</taxon>
    </lineage>
</organism>
<dbReference type="InterPro" id="IPR036390">
    <property type="entry name" value="WH_DNA-bd_sf"/>
</dbReference>
<keyword evidence="4 5" id="KW-0539">Nucleus</keyword>
<feature type="DNA-binding region" description="Fork-head" evidence="5">
    <location>
        <begin position="634"/>
        <end position="732"/>
    </location>
</feature>
<proteinExistence type="predicted"/>
<dbReference type="PANTHER" id="PTHR46078">
    <property type="entry name" value="FORKHEAD BOX PROTEIN J2 FAMILY MEMBER"/>
    <property type="match status" value="1"/>
</dbReference>
<dbReference type="PANTHER" id="PTHR46078:SF4">
    <property type="entry name" value="FORKHEAD BOX J2"/>
    <property type="match status" value="1"/>
</dbReference>
<dbReference type="EMBL" id="JBFCZG010000006">
    <property type="protein sequence ID" value="KAL3420644.1"/>
    <property type="molecule type" value="Genomic_DNA"/>
</dbReference>
<dbReference type="PRINTS" id="PR00053">
    <property type="entry name" value="FORKHEAD"/>
</dbReference>
<dbReference type="InterPro" id="IPR045912">
    <property type="entry name" value="FOXJ2/3-like"/>
</dbReference>
<dbReference type="Gene3D" id="1.20.5.170">
    <property type="match status" value="1"/>
</dbReference>
<evidence type="ECO:0000256" key="6">
    <source>
        <dbReference type="SAM" id="MobiDB-lite"/>
    </source>
</evidence>
<evidence type="ECO:0000256" key="2">
    <source>
        <dbReference type="ARBA" id="ARBA00023125"/>
    </source>
</evidence>
<feature type="compositionally biased region" description="Basic and acidic residues" evidence="6">
    <location>
        <begin position="334"/>
        <end position="352"/>
    </location>
</feature>
<protein>
    <submittedName>
        <fullName evidence="9">Fork head domain-containing protein</fullName>
    </submittedName>
</protein>
<keyword evidence="10" id="KW-1185">Reference proteome</keyword>
<feature type="compositionally biased region" description="Polar residues" evidence="6">
    <location>
        <begin position="18"/>
        <end position="28"/>
    </location>
</feature>
<feature type="compositionally biased region" description="Basic and acidic residues" evidence="6">
    <location>
        <begin position="162"/>
        <end position="190"/>
    </location>
</feature>
<dbReference type="Gene3D" id="1.10.10.10">
    <property type="entry name" value="Winged helix-like DNA-binding domain superfamily/Winged helix DNA-binding domain"/>
    <property type="match status" value="1"/>
</dbReference>
<evidence type="ECO:0000256" key="1">
    <source>
        <dbReference type="ARBA" id="ARBA00023015"/>
    </source>
</evidence>
<dbReference type="SMART" id="SM00339">
    <property type="entry name" value="FH"/>
    <property type="match status" value="1"/>
</dbReference>
<reference evidence="9 10" key="1">
    <citation type="submission" date="2024-06" db="EMBL/GenBank/DDBJ databases">
        <title>Complete genome of Phlyctema vagabunda strain 19-DSS-EL-015.</title>
        <authorList>
            <person name="Fiorenzani C."/>
        </authorList>
    </citation>
    <scope>NUCLEOTIDE SEQUENCE [LARGE SCALE GENOMIC DNA]</scope>
    <source>
        <strain evidence="9 10">19-DSS-EL-015</strain>
    </source>
</reference>
<dbReference type="InterPro" id="IPR004827">
    <property type="entry name" value="bZIP"/>
</dbReference>
<feature type="domain" description="Fork-head" evidence="7">
    <location>
        <begin position="634"/>
        <end position="732"/>
    </location>
</feature>
<gene>
    <name evidence="9" type="ORF">PVAG01_07089</name>
</gene>
<dbReference type="SMART" id="SM00338">
    <property type="entry name" value="BRLZ"/>
    <property type="match status" value="1"/>
</dbReference>
<feature type="region of interest" description="Disordered" evidence="6">
    <location>
        <begin position="1"/>
        <end position="36"/>
    </location>
</feature>
<dbReference type="Pfam" id="PF00250">
    <property type="entry name" value="Forkhead"/>
    <property type="match status" value="1"/>
</dbReference>
<dbReference type="InterPro" id="IPR001766">
    <property type="entry name" value="Fork_head_dom"/>
</dbReference>
<evidence type="ECO:0000313" key="9">
    <source>
        <dbReference type="EMBL" id="KAL3420644.1"/>
    </source>
</evidence>
<sequence length="745" mass="84654">MTMFKPANPPVAVGGNGTSATNATNVPSRPNPAGSYQRLASDYISEIPRNTSSPIQLPPIRQIASGSPFSHEETLTQRWKRSAEGPRMDENTHGRRVFSNVEMGTSRQGSEVRDGEYDYIHGPKRKPSGSTPMEVHYTRRSDTADEGILTDPGSPHRRKRAKTEDEKEQRRLERLLSNRLAAEKSRERKRREFDVLKAEKEEIERSNQHLIAKIADLEARYQGAPSDREYFQVEEELEPSQPLPVANDTFRKDQEKLDAAWKHLSKQSASLEEERQRFADEKLAWRQEYEMINRGTVTKSSRDKDMEEASKWNTEREALKQELARMTAELEQSENEKGRLQEEHKKREDDIHKSHHDHKVSLLEARDNHAVNLVNLLNQKDQELVRKDEHIRELDKLATLKSDALSSAETQSTTRENLMKTLDDLIVSLQSTIASKDGALNTLQQNLHASEAEVRYLQEQLSRQSLAKETPQVHSSSSKLDVEVPGSELRTLGAAMSIRDEDIPSIKLPQPAATPAKLKSSSKSSGMDDSQDIPGSDSNAIGDEIVVSVRADYRPPQFKKPSSRSKSLGRDLVPDIEEPRRRTRSGNQISKADRKSPGQMSSEPKESRKLRERSRKSRDAEEECIEVDYDDGSKPAHSYTHLIGMAIVESPDRQLRLAEIYKWISDTYSFYSVDAPLRKDWKNAIRSTLSTNKKFIRQWRPGEDPAKGSYWGIQEGEDEEFIGRPIYVQSKSTTARGTKTRHSTS</sequence>
<feature type="region of interest" description="Disordered" evidence="6">
    <location>
        <begin position="50"/>
        <end position="190"/>
    </location>
</feature>
<dbReference type="InterPro" id="IPR046347">
    <property type="entry name" value="bZIP_sf"/>
</dbReference>
<evidence type="ECO:0000256" key="4">
    <source>
        <dbReference type="ARBA" id="ARBA00023242"/>
    </source>
</evidence>
<keyword evidence="1" id="KW-0805">Transcription regulation</keyword>
<evidence type="ECO:0000313" key="10">
    <source>
        <dbReference type="Proteomes" id="UP001629113"/>
    </source>
</evidence>
<evidence type="ECO:0000259" key="7">
    <source>
        <dbReference type="PROSITE" id="PS50039"/>
    </source>
</evidence>
<feature type="region of interest" description="Disordered" evidence="6">
    <location>
        <begin position="330"/>
        <end position="355"/>
    </location>
</feature>
<dbReference type="SUPFAM" id="SSF57959">
    <property type="entry name" value="Leucine zipper domain"/>
    <property type="match status" value="1"/>
</dbReference>
<dbReference type="PROSITE" id="PS50217">
    <property type="entry name" value="BZIP"/>
    <property type="match status" value="1"/>
</dbReference>
<dbReference type="Proteomes" id="UP001629113">
    <property type="component" value="Unassembled WGS sequence"/>
</dbReference>
<feature type="compositionally biased region" description="Basic and acidic residues" evidence="6">
    <location>
        <begin position="70"/>
        <end position="93"/>
    </location>
</feature>
<feature type="compositionally biased region" description="Basic and acidic residues" evidence="6">
    <location>
        <begin position="110"/>
        <end position="121"/>
    </location>
</feature>
<comment type="caution">
    <text evidence="9">The sequence shown here is derived from an EMBL/GenBank/DDBJ whole genome shotgun (WGS) entry which is preliminary data.</text>
</comment>
<name>A0ABR4PBJ2_9HELO</name>
<feature type="compositionally biased region" description="Polar residues" evidence="6">
    <location>
        <begin position="465"/>
        <end position="479"/>
    </location>
</feature>
<dbReference type="SUPFAM" id="SSF46785">
    <property type="entry name" value="Winged helix' DNA-binding domain"/>
    <property type="match status" value="1"/>
</dbReference>
<dbReference type="PROSITE" id="PS50039">
    <property type="entry name" value="FORK_HEAD_3"/>
    <property type="match status" value="1"/>
</dbReference>
<evidence type="ECO:0000256" key="5">
    <source>
        <dbReference type="PROSITE-ProRule" id="PRU00089"/>
    </source>
</evidence>
<feature type="region of interest" description="Disordered" evidence="6">
    <location>
        <begin position="501"/>
        <end position="627"/>
    </location>
</feature>
<accession>A0ABR4PBJ2</accession>
<feature type="region of interest" description="Disordered" evidence="6">
    <location>
        <begin position="465"/>
        <end position="485"/>
    </location>
</feature>
<dbReference type="Pfam" id="PF00170">
    <property type="entry name" value="bZIP_1"/>
    <property type="match status" value="1"/>
</dbReference>
<evidence type="ECO:0000256" key="3">
    <source>
        <dbReference type="ARBA" id="ARBA00023163"/>
    </source>
</evidence>
<feature type="compositionally biased region" description="Basic and acidic residues" evidence="6">
    <location>
        <begin position="568"/>
        <end position="580"/>
    </location>
</feature>
<dbReference type="PROSITE" id="PS00036">
    <property type="entry name" value="BZIP_BASIC"/>
    <property type="match status" value="1"/>
</dbReference>
<dbReference type="InterPro" id="IPR036388">
    <property type="entry name" value="WH-like_DNA-bd_sf"/>
</dbReference>
<keyword evidence="2 5" id="KW-0238">DNA-binding</keyword>
<dbReference type="CDD" id="cd00059">
    <property type="entry name" value="FH_FOX"/>
    <property type="match status" value="1"/>
</dbReference>